<evidence type="ECO:0000256" key="1">
    <source>
        <dbReference type="SAM" id="SignalP"/>
    </source>
</evidence>
<dbReference type="PRINTS" id="PR00313">
    <property type="entry name" value="CABNDNGRPT"/>
</dbReference>
<accession>A0A930VD65</accession>
<evidence type="ECO:0000313" key="3">
    <source>
        <dbReference type="Proteomes" id="UP000640489"/>
    </source>
</evidence>
<comment type="caution">
    <text evidence="2">The sequence shown here is derived from an EMBL/GenBank/DDBJ whole genome shotgun (WGS) entry which is preliminary data.</text>
</comment>
<reference evidence="2" key="1">
    <citation type="submission" date="2020-11" db="EMBL/GenBank/DDBJ databases">
        <title>Nocardioides sp. nov., isolated from Soil of Cynanchum wilfordii Hemsley rhizosphere.</title>
        <authorList>
            <person name="Lee J.-S."/>
            <person name="Suh M.K."/>
            <person name="Kim J.-S."/>
        </authorList>
    </citation>
    <scope>NUCLEOTIDE SEQUENCE</scope>
    <source>
        <strain evidence="2">KCTC 19275</strain>
    </source>
</reference>
<protein>
    <recommendedName>
        <fullName evidence="4">Calcium-binding protein</fullName>
    </recommendedName>
</protein>
<keyword evidence="3" id="KW-1185">Reference proteome</keyword>
<feature type="signal peptide" evidence="1">
    <location>
        <begin position="1"/>
        <end position="25"/>
    </location>
</feature>
<keyword evidence="1" id="KW-0732">Signal</keyword>
<sequence length="296" mass="31081">MRRSAVVVIAAVVGSVLLGAAPADAVPTGEYETQGVLRITAQPGDRRMRVEVSPDLPLSDSGPTTYVRGRVDLGDDCFLLPDGPRQYACRGKPSLVVLDGGPARVHFLVSGDVTPPARLVSGRRGGWMMSDGPQARFIGRGGRDVAVWEPYDYGRLSLVVRLHGGDDRFELSSVHQAVHGPHGPGPARVLLGAGDDGFALDVEPGTELVVVGGTGNDQISLARRQTGRGGPGADTLRRGVHLVGGRGEDVLTGGSFTRLVDAVDGDRDVVTCASDKTVVRADRIDDVSASCVHVLR</sequence>
<dbReference type="EMBL" id="JADKPN010000001">
    <property type="protein sequence ID" value="MBF4762442.1"/>
    <property type="molecule type" value="Genomic_DNA"/>
</dbReference>
<dbReference type="Gene3D" id="2.160.20.160">
    <property type="match status" value="1"/>
</dbReference>
<dbReference type="RefSeq" id="WP_194705556.1">
    <property type="nucleotide sequence ID" value="NZ_JADKPN010000001.1"/>
</dbReference>
<evidence type="ECO:0000313" key="2">
    <source>
        <dbReference type="EMBL" id="MBF4762442.1"/>
    </source>
</evidence>
<dbReference type="SUPFAM" id="SSF51120">
    <property type="entry name" value="beta-Roll"/>
    <property type="match status" value="1"/>
</dbReference>
<gene>
    <name evidence="2" type="ORF">ISU07_04840</name>
</gene>
<dbReference type="AlphaFoldDB" id="A0A930VD65"/>
<name>A0A930VD65_9ACTN</name>
<dbReference type="Proteomes" id="UP000640489">
    <property type="component" value="Unassembled WGS sequence"/>
</dbReference>
<proteinExistence type="predicted"/>
<organism evidence="2 3">
    <name type="scientific">Nocardioides islandensis</name>
    <dbReference type="NCBI Taxonomy" id="433663"/>
    <lineage>
        <taxon>Bacteria</taxon>
        <taxon>Bacillati</taxon>
        <taxon>Actinomycetota</taxon>
        <taxon>Actinomycetes</taxon>
        <taxon>Propionibacteriales</taxon>
        <taxon>Nocardioidaceae</taxon>
        <taxon>Nocardioides</taxon>
    </lineage>
</organism>
<dbReference type="InterPro" id="IPR011049">
    <property type="entry name" value="Serralysin-like_metalloprot_C"/>
</dbReference>
<feature type="chain" id="PRO_5037403418" description="Calcium-binding protein" evidence="1">
    <location>
        <begin position="26"/>
        <end position="296"/>
    </location>
</feature>
<evidence type="ECO:0008006" key="4">
    <source>
        <dbReference type="Google" id="ProtNLM"/>
    </source>
</evidence>